<gene>
    <name evidence="2" type="ORF">EJD97_007939</name>
</gene>
<evidence type="ECO:0000313" key="2">
    <source>
        <dbReference type="EMBL" id="TMW96106.1"/>
    </source>
</evidence>
<proteinExistence type="predicted"/>
<feature type="compositionally biased region" description="Basic residues" evidence="1">
    <location>
        <begin position="103"/>
        <end position="115"/>
    </location>
</feature>
<evidence type="ECO:0000256" key="1">
    <source>
        <dbReference type="SAM" id="MobiDB-lite"/>
    </source>
</evidence>
<feature type="region of interest" description="Disordered" evidence="1">
    <location>
        <begin position="1"/>
        <end position="20"/>
    </location>
</feature>
<dbReference type="PANTHER" id="PTHR34120:SF10">
    <property type="entry name" value="CALCIUM_CALMODULIN PROTEIN KINASE"/>
    <property type="match status" value="1"/>
</dbReference>
<sequence>MSLHPHDDQTNIENQQHEYENFSYHDPPESFWLSKDSERDWFDQNAAMQRKSSMKFAFSGKANNKNSKILLHNNQNPSLFSIPKTRKSTSWDGNHGRVNNKAVKSKSKSKSRFSRSRSEPGRKTLKQVLVSEPGSPKVSCTGRVHRSKSKKESSRTIRTGFWKKVRAALKIRSGEKGGAGVQTAEPDRSGSGSGSGSAGLKRSTTRRWSE</sequence>
<dbReference type="EMBL" id="RXGB01002161">
    <property type="protein sequence ID" value="TMW96106.1"/>
    <property type="molecule type" value="Genomic_DNA"/>
</dbReference>
<name>A0A6N2BM05_SOLCI</name>
<accession>A0A6N2BM05</accession>
<protein>
    <submittedName>
        <fullName evidence="2">Uncharacterized protein</fullName>
    </submittedName>
</protein>
<dbReference type="AlphaFoldDB" id="A0A6N2BM05"/>
<feature type="region of interest" description="Disordered" evidence="1">
    <location>
        <begin position="74"/>
        <end position="210"/>
    </location>
</feature>
<reference evidence="2" key="1">
    <citation type="submission" date="2019-05" db="EMBL/GenBank/DDBJ databases">
        <title>The de novo reference genome and transcriptome assemblies of the wild tomato species Solanum chilense.</title>
        <authorList>
            <person name="Stam R."/>
            <person name="Nosenko T."/>
            <person name="Hoerger A.C."/>
            <person name="Stephan W."/>
            <person name="Seidel M.A."/>
            <person name="Kuhn J.M.M."/>
            <person name="Haberer G."/>
            <person name="Tellier A."/>
        </authorList>
    </citation>
    <scope>NUCLEOTIDE SEQUENCE</scope>
    <source>
        <tissue evidence="2">Mature leaves</tissue>
    </source>
</reference>
<comment type="caution">
    <text evidence="2">The sequence shown here is derived from an EMBL/GenBank/DDBJ whole genome shotgun (WGS) entry which is preliminary data.</text>
</comment>
<dbReference type="PANTHER" id="PTHR34120">
    <property type="entry name" value="EXPRESSED PROTEIN"/>
    <property type="match status" value="1"/>
</dbReference>
<organism evidence="2">
    <name type="scientific">Solanum chilense</name>
    <name type="common">Tomato</name>
    <name type="synonym">Lycopersicon chilense</name>
    <dbReference type="NCBI Taxonomy" id="4083"/>
    <lineage>
        <taxon>Eukaryota</taxon>
        <taxon>Viridiplantae</taxon>
        <taxon>Streptophyta</taxon>
        <taxon>Embryophyta</taxon>
        <taxon>Tracheophyta</taxon>
        <taxon>Spermatophyta</taxon>
        <taxon>Magnoliopsida</taxon>
        <taxon>eudicotyledons</taxon>
        <taxon>Gunneridae</taxon>
        <taxon>Pentapetalae</taxon>
        <taxon>asterids</taxon>
        <taxon>lamiids</taxon>
        <taxon>Solanales</taxon>
        <taxon>Solanaceae</taxon>
        <taxon>Solanoideae</taxon>
        <taxon>Solaneae</taxon>
        <taxon>Solanum</taxon>
        <taxon>Solanum subgen. Lycopersicon</taxon>
    </lineage>
</organism>